<evidence type="ECO:0000256" key="1">
    <source>
        <dbReference type="ARBA" id="ARBA00004141"/>
    </source>
</evidence>
<feature type="domain" description="Major facilitator superfamily (MFS) profile" evidence="7">
    <location>
        <begin position="29"/>
        <end position="143"/>
    </location>
</feature>
<accession>A0AAV6TVM6</accession>
<dbReference type="Pfam" id="PF00083">
    <property type="entry name" value="Sugar_tr"/>
    <property type="match status" value="1"/>
</dbReference>
<dbReference type="GO" id="GO:0016324">
    <property type="term" value="C:apical plasma membrane"/>
    <property type="evidence" value="ECO:0007669"/>
    <property type="project" value="TreeGrafter"/>
</dbReference>
<dbReference type="Gene3D" id="1.20.1250.20">
    <property type="entry name" value="MFS general substrate transporter like domains"/>
    <property type="match status" value="1"/>
</dbReference>
<dbReference type="PANTHER" id="PTHR48020:SF12">
    <property type="entry name" value="PROTON MYO-INOSITOL COTRANSPORTER"/>
    <property type="match status" value="1"/>
</dbReference>
<evidence type="ECO:0000256" key="3">
    <source>
        <dbReference type="ARBA" id="ARBA00022692"/>
    </source>
</evidence>
<dbReference type="EMBL" id="JAFNEN010000987">
    <property type="protein sequence ID" value="KAG8175539.1"/>
    <property type="molecule type" value="Genomic_DNA"/>
</dbReference>
<dbReference type="AlphaFoldDB" id="A0AAV6TVM6"/>
<keyword evidence="3 6" id="KW-0812">Transmembrane</keyword>
<comment type="subcellular location">
    <subcellularLocation>
        <location evidence="1">Membrane</location>
        <topology evidence="1">Multi-pass membrane protein</topology>
    </subcellularLocation>
</comment>
<evidence type="ECO:0000256" key="2">
    <source>
        <dbReference type="ARBA" id="ARBA00022448"/>
    </source>
</evidence>
<evidence type="ECO:0000313" key="9">
    <source>
        <dbReference type="Proteomes" id="UP000827092"/>
    </source>
</evidence>
<organism evidence="8 9">
    <name type="scientific">Oedothorax gibbosus</name>
    <dbReference type="NCBI Taxonomy" id="931172"/>
    <lineage>
        <taxon>Eukaryota</taxon>
        <taxon>Metazoa</taxon>
        <taxon>Ecdysozoa</taxon>
        <taxon>Arthropoda</taxon>
        <taxon>Chelicerata</taxon>
        <taxon>Arachnida</taxon>
        <taxon>Araneae</taxon>
        <taxon>Araneomorphae</taxon>
        <taxon>Entelegynae</taxon>
        <taxon>Araneoidea</taxon>
        <taxon>Linyphiidae</taxon>
        <taxon>Erigoninae</taxon>
        <taxon>Oedothorax</taxon>
    </lineage>
</organism>
<evidence type="ECO:0000313" key="8">
    <source>
        <dbReference type="EMBL" id="KAG8175539.1"/>
    </source>
</evidence>
<comment type="caution">
    <text evidence="8">The sequence shown here is derived from an EMBL/GenBank/DDBJ whole genome shotgun (WGS) entry which is preliminary data.</text>
</comment>
<feature type="transmembrane region" description="Helical" evidence="6">
    <location>
        <begin position="94"/>
        <end position="112"/>
    </location>
</feature>
<evidence type="ECO:0000256" key="5">
    <source>
        <dbReference type="ARBA" id="ARBA00023136"/>
    </source>
</evidence>
<evidence type="ECO:0000256" key="4">
    <source>
        <dbReference type="ARBA" id="ARBA00022989"/>
    </source>
</evidence>
<feature type="transmembrane region" description="Helical" evidence="6">
    <location>
        <begin position="118"/>
        <end position="137"/>
    </location>
</feature>
<proteinExistence type="predicted"/>
<sequence length="143" mass="15119">MNSLNEATESTLVLDKRPEEKTPFFVYVVAGLAAVGGLLFGYDTGVVSGAMLLIRDYFDLNATMQGVVVSATIITAWFFCLLAGQLTDRYGRKIVIVAASVVFTAGSIMMGLANSVALLISGRVVVGIGIGKGFILFSHGFCL</sequence>
<dbReference type="InterPro" id="IPR050814">
    <property type="entry name" value="Myo-inositol_Transporter"/>
</dbReference>
<dbReference type="PRINTS" id="PR00171">
    <property type="entry name" value="SUGRTRNSPORT"/>
</dbReference>
<dbReference type="PANTHER" id="PTHR48020">
    <property type="entry name" value="PROTON MYO-INOSITOL COTRANSPORTER"/>
    <property type="match status" value="1"/>
</dbReference>
<gene>
    <name evidence="8" type="ORF">JTE90_026258</name>
</gene>
<dbReference type="GO" id="GO:0005366">
    <property type="term" value="F:myo-inositol:proton symporter activity"/>
    <property type="evidence" value="ECO:0007669"/>
    <property type="project" value="TreeGrafter"/>
</dbReference>
<dbReference type="InterPro" id="IPR020846">
    <property type="entry name" value="MFS_dom"/>
</dbReference>
<dbReference type="InterPro" id="IPR036259">
    <property type="entry name" value="MFS_trans_sf"/>
</dbReference>
<evidence type="ECO:0000259" key="7">
    <source>
        <dbReference type="PROSITE" id="PS50850"/>
    </source>
</evidence>
<reference evidence="8 9" key="1">
    <citation type="journal article" date="2022" name="Nat. Ecol. Evol.">
        <title>A masculinizing supergene underlies an exaggerated male reproductive morph in a spider.</title>
        <authorList>
            <person name="Hendrickx F."/>
            <person name="De Corte Z."/>
            <person name="Sonet G."/>
            <person name="Van Belleghem S.M."/>
            <person name="Kostlbacher S."/>
            <person name="Vangestel C."/>
        </authorList>
    </citation>
    <scope>NUCLEOTIDE SEQUENCE [LARGE SCALE GENOMIC DNA]</scope>
    <source>
        <strain evidence="8">W744_W776</strain>
    </source>
</reference>
<dbReference type="SUPFAM" id="SSF103473">
    <property type="entry name" value="MFS general substrate transporter"/>
    <property type="match status" value="1"/>
</dbReference>
<feature type="transmembrane region" description="Helical" evidence="6">
    <location>
        <begin position="24"/>
        <end position="42"/>
    </location>
</feature>
<feature type="transmembrane region" description="Helical" evidence="6">
    <location>
        <begin position="62"/>
        <end position="82"/>
    </location>
</feature>
<evidence type="ECO:0000256" key="6">
    <source>
        <dbReference type="SAM" id="Phobius"/>
    </source>
</evidence>
<name>A0AAV6TVM6_9ARAC</name>
<dbReference type="InterPro" id="IPR005828">
    <property type="entry name" value="MFS_sugar_transport-like"/>
</dbReference>
<protein>
    <recommendedName>
        <fullName evidence="7">Major facilitator superfamily (MFS) profile domain-containing protein</fullName>
    </recommendedName>
</protein>
<dbReference type="InterPro" id="IPR003663">
    <property type="entry name" value="Sugar/inositol_transpt"/>
</dbReference>
<keyword evidence="9" id="KW-1185">Reference proteome</keyword>
<dbReference type="Proteomes" id="UP000827092">
    <property type="component" value="Unassembled WGS sequence"/>
</dbReference>
<keyword evidence="5 6" id="KW-0472">Membrane</keyword>
<dbReference type="PROSITE" id="PS50850">
    <property type="entry name" value="MFS"/>
    <property type="match status" value="1"/>
</dbReference>
<keyword evidence="2" id="KW-0813">Transport</keyword>
<keyword evidence="4 6" id="KW-1133">Transmembrane helix</keyword>